<reference evidence="12" key="1">
    <citation type="submission" date="2020-11" db="EMBL/GenBank/DDBJ databases">
        <authorList>
            <person name="Tran Van P."/>
        </authorList>
    </citation>
    <scope>NUCLEOTIDE SEQUENCE</scope>
</reference>
<keyword evidence="6 7" id="KW-0326">Glycosidase</keyword>
<dbReference type="InterPro" id="IPR029018">
    <property type="entry name" value="Hex-like_dom2"/>
</dbReference>
<dbReference type="InterPro" id="IPR015883">
    <property type="entry name" value="Glyco_hydro_20_cat"/>
</dbReference>
<dbReference type="GO" id="GO:0030203">
    <property type="term" value="P:glycosaminoglycan metabolic process"/>
    <property type="evidence" value="ECO:0007669"/>
    <property type="project" value="TreeGrafter"/>
</dbReference>
<dbReference type="OrthoDB" id="428480at2759"/>
<evidence type="ECO:0000313" key="12">
    <source>
        <dbReference type="EMBL" id="CAD7280344.1"/>
    </source>
</evidence>
<protein>
    <recommendedName>
        <fullName evidence="7">Beta-hexosaminidase</fullName>
        <ecNumber evidence="7">3.2.1.52</ecNumber>
    </recommendedName>
</protein>
<evidence type="ECO:0000256" key="3">
    <source>
        <dbReference type="ARBA" id="ARBA00022729"/>
    </source>
</evidence>
<feature type="transmembrane region" description="Helical" evidence="9">
    <location>
        <begin position="20"/>
        <end position="37"/>
    </location>
</feature>
<dbReference type="Pfam" id="PF00728">
    <property type="entry name" value="Glyco_hydro_20"/>
    <property type="match status" value="1"/>
</dbReference>
<evidence type="ECO:0000256" key="6">
    <source>
        <dbReference type="ARBA" id="ARBA00023295"/>
    </source>
</evidence>
<dbReference type="PANTHER" id="PTHR22600">
    <property type="entry name" value="BETA-HEXOSAMINIDASE"/>
    <property type="match status" value="1"/>
</dbReference>
<keyword evidence="9" id="KW-0472">Membrane</keyword>
<comment type="similarity">
    <text evidence="2 7">Belongs to the glycosyl hydrolase 20 family.</text>
</comment>
<dbReference type="InterPro" id="IPR017853">
    <property type="entry name" value="GH"/>
</dbReference>
<sequence>MLSAISLGMMARYFVKRKTMAISVGILLSLFVLSLFLPKAKKFLPGLFVMKKHSGGAGPENFDVYPSETKGDEQLRVPWTWECKHMASFRTPGMYCIRELTSSFAEASSFQECSLTCTEGRSFWPLPRNITHLGTTVVEFSPNKVALSVDTDSVSDQDHRVDVVRHYLRTAGKLFLKDVKRYDVRRKLIRKKLPVVVQITLAVNSAIVHLGLGVDESYSLSVSRQGDRVRVKIDAATVYGARHGLETLSQVMDYDPYRQAFIMLDSVQLTDRPSFPYRGLMIDTARTFIPVPTLKSVVDAMSWNKMNVLHLHLTDSQNFPLDLANVEQLADFSAYSATDGVYEVTELSQLVAYAKLRGVKVVPEVDAPGHVGSGWEWSGDAILCNNLLHQGSWTSYCVEPPCGFLNPASKMMFRTLRKVYKTVLETFDHDLIHMGGDEVRFTCWNNTPEISDFMKSIRLNSSFEGFLTLWGDHFQKPAMELVEELNFGKPGVNKTDAILWTNSLTEVKTIRKFLPPEKYIIQVWDHSTGETGAELMKLGYRVIFSNYNSLYLDCGYASWLANKPFWCADYLPWYKLYDFEPKVESGKHKGANLGAEACMWTETTSVNALEAKIWPRLAGLAERLWTNPSRDSFYAWDRVNLQAERLALRGVKGDQLQPKWCLLNPGVCYDSR</sequence>
<keyword evidence="9" id="KW-0812">Transmembrane</keyword>
<evidence type="ECO:0000259" key="11">
    <source>
        <dbReference type="Pfam" id="PF14845"/>
    </source>
</evidence>
<feature type="domain" description="Beta-hexosaminidase eukaryotic type N-terminal" evidence="11">
    <location>
        <begin position="124"/>
        <end position="250"/>
    </location>
</feature>
<comment type="catalytic activity">
    <reaction evidence="1 7">
        <text>Hydrolysis of terminal non-reducing N-acetyl-D-hexosamine residues in N-acetyl-beta-D-hexosaminides.</text>
        <dbReference type="EC" id="3.2.1.52"/>
    </reaction>
</comment>
<evidence type="ECO:0000256" key="8">
    <source>
        <dbReference type="PIRSR" id="PIRSR001093-1"/>
    </source>
</evidence>
<evidence type="ECO:0000256" key="2">
    <source>
        <dbReference type="ARBA" id="ARBA00006285"/>
    </source>
</evidence>
<evidence type="ECO:0000313" key="13">
    <source>
        <dbReference type="Proteomes" id="UP000678499"/>
    </source>
</evidence>
<evidence type="ECO:0000256" key="9">
    <source>
        <dbReference type="SAM" id="Phobius"/>
    </source>
</evidence>
<dbReference type="FunFam" id="3.20.20.80:FF:000063">
    <property type="entry name" value="Beta-hexosaminidase"/>
    <property type="match status" value="1"/>
</dbReference>
<dbReference type="PRINTS" id="PR00738">
    <property type="entry name" value="GLHYDRLASE20"/>
</dbReference>
<feature type="domain" description="Glycoside hydrolase family 20 catalytic" evidence="10">
    <location>
        <begin position="275"/>
        <end position="627"/>
    </location>
</feature>
<dbReference type="AlphaFoldDB" id="A0A7R9BTP9"/>
<dbReference type="PIRSF" id="PIRSF001093">
    <property type="entry name" value="B-hxosamndse_ab_euk"/>
    <property type="match status" value="1"/>
</dbReference>
<organism evidence="12">
    <name type="scientific">Notodromas monacha</name>
    <dbReference type="NCBI Taxonomy" id="399045"/>
    <lineage>
        <taxon>Eukaryota</taxon>
        <taxon>Metazoa</taxon>
        <taxon>Ecdysozoa</taxon>
        <taxon>Arthropoda</taxon>
        <taxon>Crustacea</taxon>
        <taxon>Oligostraca</taxon>
        <taxon>Ostracoda</taxon>
        <taxon>Podocopa</taxon>
        <taxon>Podocopida</taxon>
        <taxon>Cypridocopina</taxon>
        <taxon>Cypridoidea</taxon>
        <taxon>Cyprididae</taxon>
        <taxon>Notodromas</taxon>
    </lineage>
</organism>
<feature type="active site" description="Proton donor" evidence="8">
    <location>
        <position position="438"/>
    </location>
</feature>
<evidence type="ECO:0000259" key="10">
    <source>
        <dbReference type="Pfam" id="PF00728"/>
    </source>
</evidence>
<keyword evidence="3" id="KW-0732">Signal</keyword>
<dbReference type="Pfam" id="PF14845">
    <property type="entry name" value="Glycohydro_20b2"/>
    <property type="match status" value="1"/>
</dbReference>
<dbReference type="EMBL" id="OA884137">
    <property type="protein sequence ID" value="CAD7280344.1"/>
    <property type="molecule type" value="Genomic_DNA"/>
</dbReference>
<evidence type="ECO:0000256" key="7">
    <source>
        <dbReference type="PIRNR" id="PIRNR001093"/>
    </source>
</evidence>
<keyword evidence="13" id="KW-1185">Reference proteome</keyword>
<dbReference type="InterPro" id="IPR029019">
    <property type="entry name" value="HEX_eukaryotic_N"/>
</dbReference>
<proteinExistence type="inferred from homology"/>
<dbReference type="SUPFAM" id="SSF55545">
    <property type="entry name" value="beta-N-acetylhexosaminidase-like domain"/>
    <property type="match status" value="1"/>
</dbReference>
<keyword evidence="9" id="KW-1133">Transmembrane helix</keyword>
<dbReference type="GO" id="GO:0016231">
    <property type="term" value="F:beta-N-acetylglucosaminidase activity"/>
    <property type="evidence" value="ECO:0007669"/>
    <property type="project" value="TreeGrafter"/>
</dbReference>
<keyword evidence="4 7" id="KW-0378">Hydrolase</keyword>
<dbReference type="Proteomes" id="UP000678499">
    <property type="component" value="Unassembled WGS sequence"/>
</dbReference>
<dbReference type="GO" id="GO:0005975">
    <property type="term" value="P:carbohydrate metabolic process"/>
    <property type="evidence" value="ECO:0007669"/>
    <property type="project" value="InterPro"/>
</dbReference>
<dbReference type="PANTHER" id="PTHR22600:SF42">
    <property type="entry name" value="BETA-N-ACETYLHEXOSAMINIDASE"/>
    <property type="match status" value="1"/>
</dbReference>
<keyword evidence="5" id="KW-0325">Glycoprotein</keyword>
<dbReference type="SUPFAM" id="SSF51445">
    <property type="entry name" value="(Trans)glycosidases"/>
    <property type="match status" value="1"/>
</dbReference>
<dbReference type="EMBL" id="CAJPEX010002100">
    <property type="protein sequence ID" value="CAG0920496.1"/>
    <property type="molecule type" value="Genomic_DNA"/>
</dbReference>
<evidence type="ECO:0000256" key="1">
    <source>
        <dbReference type="ARBA" id="ARBA00001231"/>
    </source>
</evidence>
<dbReference type="GO" id="GO:0005886">
    <property type="term" value="C:plasma membrane"/>
    <property type="evidence" value="ECO:0007669"/>
    <property type="project" value="TreeGrafter"/>
</dbReference>
<name>A0A7R9BTP9_9CRUS</name>
<dbReference type="EC" id="3.2.1.52" evidence="7"/>
<gene>
    <name evidence="12" type="ORF">NMOB1V02_LOCUS8004</name>
</gene>
<evidence type="ECO:0000256" key="4">
    <source>
        <dbReference type="ARBA" id="ARBA00022801"/>
    </source>
</evidence>
<accession>A0A7R9BTP9</accession>
<dbReference type="Gene3D" id="3.30.379.10">
    <property type="entry name" value="Chitobiase/beta-hexosaminidase domain 2-like"/>
    <property type="match status" value="1"/>
</dbReference>
<dbReference type="InterPro" id="IPR025705">
    <property type="entry name" value="Beta_hexosaminidase_sua/sub"/>
</dbReference>
<dbReference type="Gene3D" id="3.20.20.80">
    <property type="entry name" value="Glycosidases"/>
    <property type="match status" value="1"/>
</dbReference>
<evidence type="ECO:0000256" key="5">
    <source>
        <dbReference type="ARBA" id="ARBA00023180"/>
    </source>
</evidence>